<dbReference type="EMBL" id="ACCL02000006">
    <property type="protein sequence ID" value="EET61508.1"/>
    <property type="molecule type" value="Genomic_DNA"/>
</dbReference>
<evidence type="ECO:0000313" key="1">
    <source>
        <dbReference type="EMBL" id="EET61508.1"/>
    </source>
</evidence>
<name>C6LD25_9FIRM</name>
<comment type="caution">
    <text evidence="1">The sequence shown here is derived from an EMBL/GenBank/DDBJ whole genome shotgun (WGS) entry which is preliminary data.</text>
</comment>
<keyword evidence="2" id="KW-1185">Reference proteome</keyword>
<gene>
    <name evidence="1" type="ORF">BRYFOR_06683</name>
</gene>
<proteinExistence type="predicted"/>
<dbReference type="Proteomes" id="UP000005561">
    <property type="component" value="Unassembled WGS sequence"/>
</dbReference>
<organism evidence="1 2">
    <name type="scientific">Marvinbryantia formatexigens DSM 14469</name>
    <dbReference type="NCBI Taxonomy" id="478749"/>
    <lineage>
        <taxon>Bacteria</taxon>
        <taxon>Bacillati</taxon>
        <taxon>Bacillota</taxon>
        <taxon>Clostridia</taxon>
        <taxon>Lachnospirales</taxon>
        <taxon>Lachnospiraceae</taxon>
        <taxon>Marvinbryantia</taxon>
    </lineage>
</organism>
<evidence type="ECO:0000313" key="2">
    <source>
        <dbReference type="Proteomes" id="UP000005561"/>
    </source>
</evidence>
<dbReference type="AlphaFoldDB" id="C6LD25"/>
<accession>C6LD25</accession>
<reference evidence="1" key="1">
    <citation type="submission" date="2009-07" db="EMBL/GenBank/DDBJ databases">
        <authorList>
            <person name="Weinstock G."/>
            <person name="Sodergren E."/>
            <person name="Clifton S."/>
            <person name="Fulton L."/>
            <person name="Fulton B."/>
            <person name="Courtney L."/>
            <person name="Fronick C."/>
            <person name="Harrison M."/>
            <person name="Strong C."/>
            <person name="Farmer C."/>
            <person name="Delahaunty K."/>
            <person name="Markovic C."/>
            <person name="Hall O."/>
            <person name="Minx P."/>
            <person name="Tomlinson C."/>
            <person name="Mitreva M."/>
            <person name="Nelson J."/>
            <person name="Hou S."/>
            <person name="Wollam A."/>
            <person name="Pepin K.H."/>
            <person name="Johnson M."/>
            <person name="Bhonagiri V."/>
            <person name="Nash W.E."/>
            <person name="Warren W."/>
            <person name="Chinwalla A."/>
            <person name="Mardis E.R."/>
            <person name="Wilson R.K."/>
        </authorList>
    </citation>
    <scope>NUCLEOTIDE SEQUENCE [LARGE SCALE GENOMIC DNA]</scope>
    <source>
        <strain evidence="1">DSM 14469</strain>
    </source>
</reference>
<sequence>MIISCPAFSVNILMKIFPPPQIHLKFDSRMGFTFWCGCHSS</sequence>
<protein>
    <submittedName>
        <fullName evidence="1">Uncharacterized protein</fullName>
    </submittedName>
</protein>